<name>A0A1A9VD90_GLOAU</name>
<dbReference type="InterPro" id="IPR017455">
    <property type="entry name" value="Znf_FYVE-rel"/>
</dbReference>
<evidence type="ECO:0000256" key="2">
    <source>
        <dbReference type="ARBA" id="ARBA00022771"/>
    </source>
</evidence>
<dbReference type="InterPro" id="IPR052727">
    <property type="entry name" value="Rab4/Rab5_effector"/>
</dbReference>
<dbReference type="EnsemblMetazoa" id="GAUT033583-RA">
    <property type="protein sequence ID" value="GAUT033583-PA"/>
    <property type="gene ID" value="GAUT033583"/>
</dbReference>
<dbReference type="PANTHER" id="PTHR13510">
    <property type="entry name" value="FYVE-FINGER-CONTAINING RAB5 EFFECTOR PROTEIN RABENOSYN-5-RELATED"/>
    <property type="match status" value="1"/>
</dbReference>
<dbReference type="VEuPathDB" id="VectorBase:GAUT033583"/>
<dbReference type="Pfam" id="PF11464">
    <property type="entry name" value="Rbsn"/>
    <property type="match status" value="1"/>
</dbReference>
<dbReference type="InterPro" id="IPR013087">
    <property type="entry name" value="Znf_C2H2_type"/>
</dbReference>
<dbReference type="InterPro" id="IPR000306">
    <property type="entry name" value="Znf_FYVE"/>
</dbReference>
<reference evidence="8" key="1">
    <citation type="submission" date="2020-05" db="UniProtKB">
        <authorList>
            <consortium name="EnsemblMetazoa"/>
        </authorList>
    </citation>
    <scope>IDENTIFICATION</scope>
    <source>
        <strain evidence="8">TTRI</strain>
    </source>
</reference>
<proteinExistence type="predicted"/>
<dbReference type="PANTHER" id="PTHR13510:SF44">
    <property type="entry name" value="RABENOSYN-5"/>
    <property type="match status" value="1"/>
</dbReference>
<dbReference type="Pfam" id="PF01363">
    <property type="entry name" value="FYVE"/>
    <property type="match status" value="1"/>
</dbReference>
<dbReference type="InterPro" id="IPR011011">
    <property type="entry name" value="Znf_FYVE_PHD"/>
</dbReference>
<evidence type="ECO:0008006" key="10">
    <source>
        <dbReference type="Google" id="ProtNLM"/>
    </source>
</evidence>
<evidence type="ECO:0000256" key="4">
    <source>
        <dbReference type="PROSITE-ProRule" id="PRU00042"/>
    </source>
</evidence>
<dbReference type="SUPFAM" id="SSF57903">
    <property type="entry name" value="FYVE/PHD zinc finger"/>
    <property type="match status" value="1"/>
</dbReference>
<evidence type="ECO:0000256" key="3">
    <source>
        <dbReference type="ARBA" id="ARBA00022833"/>
    </source>
</evidence>
<dbReference type="AlphaFoldDB" id="A0A1A9VD90"/>
<protein>
    <recommendedName>
        <fullName evidence="10">FYVE-type domain-containing protein</fullName>
    </recommendedName>
</protein>
<dbReference type="GO" id="GO:0008270">
    <property type="term" value="F:zinc ion binding"/>
    <property type="evidence" value="ECO:0007669"/>
    <property type="project" value="UniProtKB-KW"/>
</dbReference>
<evidence type="ECO:0000259" key="7">
    <source>
        <dbReference type="PROSITE" id="PS50178"/>
    </source>
</evidence>
<feature type="domain" description="C2H2-type" evidence="6">
    <location>
        <begin position="21"/>
        <end position="49"/>
    </location>
</feature>
<evidence type="ECO:0000259" key="6">
    <source>
        <dbReference type="PROSITE" id="PS50157"/>
    </source>
</evidence>
<dbReference type="InterPro" id="IPR036531">
    <property type="entry name" value="Rbsn_Rab-bd_sf"/>
</dbReference>
<dbReference type="InterPro" id="IPR013083">
    <property type="entry name" value="Znf_RING/FYVE/PHD"/>
</dbReference>
<sequence>MSNPFGEPDCEIVNAEILEGFLCPICREDLKSLEFLTEHFEKTHTEEQDALKSMFKDIFSKAKKKIKLNLDEKFDFSRNFDKSIALTSRIEETTVSTTNARTRLNIYNFMDQQKEGVERSHIDYFQTVRNPRLERYASETNKLIIRLHKLVKDMPTDALLRKKHDQNVVPWLDGRSVKLCPNCAKSFHIARRQHHCRLCGGIMCQDCSKFLSLTSAMELASLTTACSDSSKQPIISSGTTTSDLQRNGIRSCYHCFWLLDTRQEMHESHTCRPLITQIYLEIQQLRKNVTPDIDMYLKIIGSLYEGESMLTLSDASALRGKIGQIAEAIDVHSKRILSLPCEQGSREESLKKSIRLSCIQLIKEKMLSLPPLPQEDEIRKIQDLKRIEAEQRIATERKMAMEAYERYGLAVSTNTQKNTEYVQGCDLRSLDNWSGRPVSTAVRTQNNDPLVEQINIIKGYIKQARQDMNFDVVETLETNLRELQKEFYIRQKPLSQSNETENNKPPMDNH</sequence>
<accession>A0A1A9VD90</accession>
<dbReference type="Gene3D" id="3.30.40.10">
    <property type="entry name" value="Zinc/RING finger domain, C3HC4 (zinc finger)"/>
    <property type="match status" value="1"/>
</dbReference>
<evidence type="ECO:0000256" key="5">
    <source>
        <dbReference type="SAM" id="MobiDB-lite"/>
    </source>
</evidence>
<keyword evidence="9" id="KW-1185">Reference proteome</keyword>
<evidence type="ECO:0000256" key="1">
    <source>
        <dbReference type="ARBA" id="ARBA00022723"/>
    </source>
</evidence>
<feature type="region of interest" description="Disordered" evidence="5">
    <location>
        <begin position="491"/>
        <end position="510"/>
    </location>
</feature>
<keyword evidence="2 4" id="KW-0863">Zinc-finger</keyword>
<dbReference type="Gene3D" id="4.10.860.20">
    <property type="entry name" value="Rabenosyn, Rab binding domain"/>
    <property type="match status" value="1"/>
</dbReference>
<evidence type="ECO:0000313" key="8">
    <source>
        <dbReference type="EnsemblMetazoa" id="GAUT033583-PA"/>
    </source>
</evidence>
<dbReference type="Proteomes" id="UP000078200">
    <property type="component" value="Unassembled WGS sequence"/>
</dbReference>
<keyword evidence="3" id="KW-0862">Zinc</keyword>
<evidence type="ECO:0000313" key="9">
    <source>
        <dbReference type="Proteomes" id="UP000078200"/>
    </source>
</evidence>
<organism evidence="8 9">
    <name type="scientific">Glossina austeni</name>
    <name type="common">Savannah tsetse fly</name>
    <dbReference type="NCBI Taxonomy" id="7395"/>
    <lineage>
        <taxon>Eukaryota</taxon>
        <taxon>Metazoa</taxon>
        <taxon>Ecdysozoa</taxon>
        <taxon>Arthropoda</taxon>
        <taxon>Hexapoda</taxon>
        <taxon>Insecta</taxon>
        <taxon>Pterygota</taxon>
        <taxon>Neoptera</taxon>
        <taxon>Endopterygota</taxon>
        <taxon>Diptera</taxon>
        <taxon>Brachycera</taxon>
        <taxon>Muscomorpha</taxon>
        <taxon>Hippoboscoidea</taxon>
        <taxon>Glossinidae</taxon>
        <taxon>Glossina</taxon>
    </lineage>
</organism>
<dbReference type="PROSITE" id="PS50157">
    <property type="entry name" value="ZINC_FINGER_C2H2_2"/>
    <property type="match status" value="1"/>
</dbReference>
<dbReference type="SMART" id="SM00064">
    <property type="entry name" value="FYVE"/>
    <property type="match status" value="1"/>
</dbReference>
<dbReference type="STRING" id="7395.A0A1A9VD90"/>
<dbReference type="PROSITE" id="PS00028">
    <property type="entry name" value="ZINC_FINGER_C2H2_1"/>
    <property type="match status" value="1"/>
</dbReference>
<feature type="domain" description="FYVE-type" evidence="7">
    <location>
        <begin position="174"/>
        <end position="260"/>
    </location>
</feature>
<dbReference type="PROSITE" id="PS50178">
    <property type="entry name" value="ZF_FYVE"/>
    <property type="match status" value="1"/>
</dbReference>
<keyword evidence="1" id="KW-0479">Metal-binding</keyword>
<dbReference type="InterPro" id="IPR021565">
    <property type="entry name" value="Rbsn_Rab-bd"/>
</dbReference>
<dbReference type="SUPFAM" id="SSF140125">
    <property type="entry name" value="Rabenosyn-5 Rab-binding domain-like"/>
    <property type="match status" value="1"/>
</dbReference>